<sequence length="140" mass="14643">MKANDVILRTVTKVAVFIILTYGVHLFLAGHYEPGGGFVGGLVLSSAFVLMYLAFDIETVQRGMPIDFKMVAGAGAFLSVATGTASIAFGVPFLTQEEVHLPLPILGDVAFASVILFEAGVALAVIGTVITIILSISEDV</sequence>
<dbReference type="OMA" id="FHGDYGP"/>
<organism evidence="9 10">
    <name type="scientific">Shouchella clausii</name>
    <name type="common">Alkalihalobacillus clausii</name>
    <dbReference type="NCBI Taxonomy" id="79880"/>
    <lineage>
        <taxon>Bacteria</taxon>
        <taxon>Bacillati</taxon>
        <taxon>Bacillota</taxon>
        <taxon>Bacilli</taxon>
        <taxon>Bacillales</taxon>
        <taxon>Bacillaceae</taxon>
        <taxon>Shouchella</taxon>
    </lineage>
</organism>
<evidence type="ECO:0000256" key="2">
    <source>
        <dbReference type="ARBA" id="ARBA00009425"/>
    </source>
</evidence>
<evidence type="ECO:0000256" key="1">
    <source>
        <dbReference type="ARBA" id="ARBA00004651"/>
    </source>
</evidence>
<evidence type="ECO:0000256" key="3">
    <source>
        <dbReference type="ARBA" id="ARBA00022475"/>
    </source>
</evidence>
<evidence type="ECO:0000256" key="4">
    <source>
        <dbReference type="ARBA" id="ARBA00022692"/>
    </source>
</evidence>
<feature type="transmembrane region" description="Helical" evidence="7">
    <location>
        <begin position="109"/>
        <end position="136"/>
    </location>
</feature>
<evidence type="ECO:0000259" key="8">
    <source>
        <dbReference type="Pfam" id="PF04039"/>
    </source>
</evidence>
<dbReference type="RefSeq" id="WP_011245643.1">
    <property type="nucleotide sequence ID" value="NZ_BOQQ01000007.1"/>
</dbReference>
<proteinExistence type="inferred from homology"/>
<dbReference type="Proteomes" id="UP000216207">
    <property type="component" value="Unassembled WGS sequence"/>
</dbReference>
<name>A0A268NXW7_SHOCL</name>
<gene>
    <name evidence="9" type="ORF">CHH72_13830</name>
</gene>
<evidence type="ECO:0000256" key="5">
    <source>
        <dbReference type="ARBA" id="ARBA00022989"/>
    </source>
</evidence>
<feature type="transmembrane region" description="Helical" evidence="7">
    <location>
        <begin position="38"/>
        <end position="55"/>
    </location>
</feature>
<comment type="caution">
    <text evidence="9">The sequence shown here is derived from an EMBL/GenBank/DDBJ whole genome shotgun (WGS) entry which is preliminary data.</text>
</comment>
<dbReference type="GO" id="GO:0005886">
    <property type="term" value="C:plasma membrane"/>
    <property type="evidence" value="ECO:0007669"/>
    <property type="project" value="UniProtKB-SubCell"/>
</dbReference>
<accession>A0A268NXW7</accession>
<feature type="transmembrane region" description="Helical" evidence="7">
    <location>
        <begin position="67"/>
        <end position="89"/>
    </location>
</feature>
<keyword evidence="6 7" id="KW-0472">Membrane</keyword>
<protein>
    <submittedName>
        <fullName evidence="9">Na(+)/H(+) antiporter subunit B</fullName>
    </submittedName>
</protein>
<dbReference type="PANTHER" id="PTHR33932">
    <property type="entry name" value="NA(+)/H(+) ANTIPORTER SUBUNIT B"/>
    <property type="match status" value="1"/>
</dbReference>
<evidence type="ECO:0000313" key="10">
    <source>
        <dbReference type="Proteomes" id="UP000216207"/>
    </source>
</evidence>
<keyword evidence="5 7" id="KW-1133">Transmembrane helix</keyword>
<dbReference type="EMBL" id="NPCC01000017">
    <property type="protein sequence ID" value="PAE88352.1"/>
    <property type="molecule type" value="Genomic_DNA"/>
</dbReference>
<dbReference type="Pfam" id="PF04039">
    <property type="entry name" value="MnhB"/>
    <property type="match status" value="1"/>
</dbReference>
<comment type="similarity">
    <text evidence="2">Belongs to the CPA3 antiporters (TC 2.A.63) subunit B family.</text>
</comment>
<evidence type="ECO:0000256" key="6">
    <source>
        <dbReference type="ARBA" id="ARBA00023136"/>
    </source>
</evidence>
<evidence type="ECO:0000313" key="9">
    <source>
        <dbReference type="EMBL" id="PAE88352.1"/>
    </source>
</evidence>
<reference evidence="9 10" key="1">
    <citation type="submission" date="2017-07" db="EMBL/GenBank/DDBJ databases">
        <title>Isolation and whole genome analysis of endospore-forming bacteria from heroin.</title>
        <authorList>
            <person name="Kalinowski J."/>
            <person name="Ahrens B."/>
            <person name="Al-Dilaimi A."/>
            <person name="Winkler A."/>
            <person name="Wibberg D."/>
            <person name="Schleenbecker U."/>
            <person name="Ruckert C."/>
            <person name="Wolfel R."/>
            <person name="Grass G."/>
        </authorList>
    </citation>
    <scope>NUCLEOTIDE SEQUENCE [LARGE SCALE GENOMIC DNA]</scope>
    <source>
        <strain evidence="9 10">7539</strain>
    </source>
</reference>
<feature type="domain" description="Na+/H+ antiporter MnhB subunit-related protein" evidence="8">
    <location>
        <begin position="7"/>
        <end position="130"/>
    </location>
</feature>
<dbReference type="PANTHER" id="PTHR33932:SF4">
    <property type="entry name" value="NA(+)_H(+) ANTIPORTER SUBUNIT B"/>
    <property type="match status" value="1"/>
</dbReference>
<feature type="transmembrane region" description="Helical" evidence="7">
    <location>
        <begin position="12"/>
        <end position="32"/>
    </location>
</feature>
<dbReference type="InterPro" id="IPR007182">
    <property type="entry name" value="MnhB"/>
</dbReference>
<dbReference type="InterPro" id="IPR050622">
    <property type="entry name" value="CPA3_antiporter_subunitB"/>
</dbReference>
<keyword evidence="4 7" id="KW-0812">Transmembrane</keyword>
<dbReference type="AlphaFoldDB" id="A0A268NXW7"/>
<keyword evidence="3" id="KW-1003">Cell membrane</keyword>
<evidence type="ECO:0000256" key="7">
    <source>
        <dbReference type="SAM" id="Phobius"/>
    </source>
</evidence>
<comment type="subcellular location">
    <subcellularLocation>
        <location evidence="1">Cell membrane</location>
        <topology evidence="1">Multi-pass membrane protein</topology>
    </subcellularLocation>
</comment>
<dbReference type="NCBIfam" id="NF009223">
    <property type="entry name" value="PRK12573.1"/>
    <property type="match status" value="1"/>
</dbReference>